<evidence type="ECO:0000313" key="3">
    <source>
        <dbReference type="Proteomes" id="UP000784294"/>
    </source>
</evidence>
<gene>
    <name evidence="2" type="ORF">PXEA_LOCUS3008</name>
</gene>
<dbReference type="Proteomes" id="UP000784294">
    <property type="component" value="Unassembled WGS sequence"/>
</dbReference>
<keyword evidence="3" id="KW-1185">Reference proteome</keyword>
<dbReference type="AlphaFoldDB" id="A0A3S5B0A7"/>
<protein>
    <submittedName>
        <fullName evidence="2">Uncharacterized protein</fullName>
    </submittedName>
</protein>
<dbReference type="EMBL" id="CAAALY010006658">
    <property type="protein sequence ID" value="VEL09568.1"/>
    <property type="molecule type" value="Genomic_DNA"/>
</dbReference>
<evidence type="ECO:0000256" key="1">
    <source>
        <dbReference type="SAM" id="MobiDB-lite"/>
    </source>
</evidence>
<proteinExistence type="predicted"/>
<organism evidence="2 3">
    <name type="scientific">Protopolystoma xenopodis</name>
    <dbReference type="NCBI Taxonomy" id="117903"/>
    <lineage>
        <taxon>Eukaryota</taxon>
        <taxon>Metazoa</taxon>
        <taxon>Spiralia</taxon>
        <taxon>Lophotrochozoa</taxon>
        <taxon>Platyhelminthes</taxon>
        <taxon>Monogenea</taxon>
        <taxon>Polyopisthocotylea</taxon>
        <taxon>Polystomatidea</taxon>
        <taxon>Polystomatidae</taxon>
        <taxon>Protopolystoma</taxon>
    </lineage>
</organism>
<evidence type="ECO:0000313" key="2">
    <source>
        <dbReference type="EMBL" id="VEL09568.1"/>
    </source>
</evidence>
<feature type="region of interest" description="Disordered" evidence="1">
    <location>
        <begin position="275"/>
        <end position="297"/>
    </location>
</feature>
<accession>A0A3S5B0A7</accession>
<sequence length="396" mass="44839">MNLRELEVKSLPQRPFGLRTSQPIGNSRQGKLSSRSAETMLERGEELEKAIMNLHPVHSPVLLAFPAKVLQQILASNQLLAEKSEFEVLSFVSRWYHCRLVSCQMGLDEPDPSQPHFNQPWLKMSFEKFCAIAKQRVAALANPELQDVSPIEMISNNSMLMQTTSTDRHDCKFGGSVEKCHIVDRGGGNETEGGKEQSNSGLCLAHHNTTLFVSLQKDCESLLEEGVRFRLLPIEMLKCLLTIVNLVQAREKAILNKLTEKDNYRKAEVESEEAKKTKKWDWKSEREEKQASGDRAEQRRLKVIRPRVTSVHQKLSQRPFGSQTSQPICKLRKEGLITGSTETLLQGGEEMEKAIINIHPVVRQMLRPMAIEALIEVLMSGEAKMRRQYGRRVGGT</sequence>
<reference evidence="2" key="1">
    <citation type="submission" date="2018-11" db="EMBL/GenBank/DDBJ databases">
        <authorList>
            <consortium name="Pathogen Informatics"/>
        </authorList>
    </citation>
    <scope>NUCLEOTIDE SEQUENCE</scope>
</reference>
<name>A0A3S5B0A7_9PLAT</name>
<comment type="caution">
    <text evidence="2">The sequence shown here is derived from an EMBL/GenBank/DDBJ whole genome shotgun (WGS) entry which is preliminary data.</text>
</comment>